<proteinExistence type="predicted"/>
<feature type="compositionally biased region" description="Basic residues" evidence="1">
    <location>
        <begin position="45"/>
        <end position="58"/>
    </location>
</feature>
<feature type="compositionally biased region" description="Polar residues" evidence="1">
    <location>
        <begin position="98"/>
        <end position="108"/>
    </location>
</feature>
<sequence length="136" mass="14540">MVQARSGRGSVSVKSKKSGSKKVSSRAYVTVNRGTKRVKAGDTKGHKHQAKHASRRSGRGTLTAPSRKSSAKGTTTSTHRSGRGSISGSVRSTGGKKISSSTYVTMNRGTKRVKVSSAPKGRKVNRRNLRRKSGRM</sequence>
<feature type="compositionally biased region" description="Low complexity" evidence="1">
    <location>
        <begin position="1"/>
        <end position="13"/>
    </location>
</feature>
<feature type="region of interest" description="Disordered" evidence="1">
    <location>
        <begin position="1"/>
        <end position="136"/>
    </location>
</feature>
<name>A0A382NND3_9ZZZZ</name>
<gene>
    <name evidence="2" type="ORF">METZ01_LOCUS313955</name>
</gene>
<evidence type="ECO:0000313" key="2">
    <source>
        <dbReference type="EMBL" id="SVC61101.1"/>
    </source>
</evidence>
<accession>A0A382NND3</accession>
<evidence type="ECO:0000256" key="1">
    <source>
        <dbReference type="SAM" id="MobiDB-lite"/>
    </source>
</evidence>
<feature type="compositionally biased region" description="Basic residues" evidence="1">
    <location>
        <begin position="109"/>
        <end position="136"/>
    </location>
</feature>
<dbReference type="EMBL" id="UINC01100780">
    <property type="protein sequence ID" value="SVC61101.1"/>
    <property type="molecule type" value="Genomic_DNA"/>
</dbReference>
<reference evidence="2" key="1">
    <citation type="submission" date="2018-05" db="EMBL/GenBank/DDBJ databases">
        <authorList>
            <person name="Lanie J.A."/>
            <person name="Ng W.-L."/>
            <person name="Kazmierczak K.M."/>
            <person name="Andrzejewski T.M."/>
            <person name="Davidsen T.M."/>
            <person name="Wayne K.J."/>
            <person name="Tettelin H."/>
            <person name="Glass J.I."/>
            <person name="Rusch D."/>
            <person name="Podicherti R."/>
            <person name="Tsui H.-C.T."/>
            <person name="Winkler M.E."/>
        </authorList>
    </citation>
    <scope>NUCLEOTIDE SEQUENCE</scope>
</reference>
<protein>
    <submittedName>
        <fullName evidence="2">Uncharacterized protein</fullName>
    </submittedName>
</protein>
<feature type="compositionally biased region" description="Polar residues" evidence="1">
    <location>
        <begin position="63"/>
        <end position="72"/>
    </location>
</feature>
<feature type="compositionally biased region" description="Basic residues" evidence="1">
    <location>
        <begin position="14"/>
        <end position="24"/>
    </location>
</feature>
<feature type="compositionally biased region" description="Low complexity" evidence="1">
    <location>
        <begin position="73"/>
        <end position="95"/>
    </location>
</feature>
<dbReference type="AlphaFoldDB" id="A0A382NND3"/>
<organism evidence="2">
    <name type="scientific">marine metagenome</name>
    <dbReference type="NCBI Taxonomy" id="408172"/>
    <lineage>
        <taxon>unclassified sequences</taxon>
        <taxon>metagenomes</taxon>
        <taxon>ecological metagenomes</taxon>
    </lineage>
</organism>